<protein>
    <recommendedName>
        <fullName evidence="3">Glycosyltransferase RgtA/B/C/D-like domain-containing protein</fullName>
    </recommendedName>
</protein>
<dbReference type="EMBL" id="CADCVJ010000147">
    <property type="protein sequence ID" value="CAA9476835.1"/>
    <property type="molecule type" value="Genomic_DNA"/>
</dbReference>
<feature type="transmembrane region" description="Helical" evidence="1">
    <location>
        <begin position="369"/>
        <end position="386"/>
    </location>
</feature>
<feature type="transmembrane region" description="Helical" evidence="1">
    <location>
        <begin position="209"/>
        <end position="235"/>
    </location>
</feature>
<feature type="transmembrane region" description="Helical" evidence="1">
    <location>
        <begin position="53"/>
        <end position="70"/>
    </location>
</feature>
<name>A0A6J4RLF6_9ACTN</name>
<keyword evidence="1" id="KW-0472">Membrane</keyword>
<organism evidence="2">
    <name type="scientific">uncultured Solirubrobacteraceae bacterium</name>
    <dbReference type="NCBI Taxonomy" id="1162706"/>
    <lineage>
        <taxon>Bacteria</taxon>
        <taxon>Bacillati</taxon>
        <taxon>Actinomycetota</taxon>
        <taxon>Thermoleophilia</taxon>
        <taxon>Solirubrobacterales</taxon>
        <taxon>Solirubrobacteraceae</taxon>
        <taxon>environmental samples</taxon>
    </lineage>
</organism>
<feature type="transmembrane region" description="Helical" evidence="1">
    <location>
        <begin position="289"/>
        <end position="312"/>
    </location>
</feature>
<reference evidence="2" key="1">
    <citation type="submission" date="2020-02" db="EMBL/GenBank/DDBJ databases">
        <authorList>
            <person name="Meier V. D."/>
        </authorList>
    </citation>
    <scope>NUCLEOTIDE SEQUENCE</scope>
    <source>
        <strain evidence="2">AVDCRST_MAG38</strain>
    </source>
</reference>
<evidence type="ECO:0000256" key="1">
    <source>
        <dbReference type="SAM" id="Phobius"/>
    </source>
</evidence>
<feature type="transmembrane region" description="Helical" evidence="1">
    <location>
        <begin position="82"/>
        <end position="102"/>
    </location>
</feature>
<evidence type="ECO:0000313" key="2">
    <source>
        <dbReference type="EMBL" id="CAA9476835.1"/>
    </source>
</evidence>
<dbReference type="AlphaFoldDB" id="A0A6J4RLF6"/>
<feature type="transmembrane region" description="Helical" evidence="1">
    <location>
        <begin position="392"/>
        <end position="409"/>
    </location>
</feature>
<proteinExistence type="predicted"/>
<evidence type="ECO:0008006" key="3">
    <source>
        <dbReference type="Google" id="ProtNLM"/>
    </source>
</evidence>
<keyword evidence="1" id="KW-0812">Transmembrane</keyword>
<accession>A0A6J4RLF6</accession>
<feature type="transmembrane region" description="Helical" evidence="1">
    <location>
        <begin position="178"/>
        <end position="197"/>
    </location>
</feature>
<feature type="transmembrane region" description="Helical" evidence="1">
    <location>
        <begin position="255"/>
        <end position="277"/>
    </location>
</feature>
<gene>
    <name evidence="2" type="ORF">AVDCRST_MAG38-1735</name>
</gene>
<feature type="transmembrane region" description="Helical" evidence="1">
    <location>
        <begin position="12"/>
        <end position="33"/>
    </location>
</feature>
<sequence>MMADGLRRPERRVLAGAGALAAGVVVAGIALQAAGVELGTAVAPFVMVFNPQATAWALAAAGLLAAAVALGPRLLATPRSPAALAACLFGAALLLGLAVSAARRGPSGWSHVFELGPGGSFEAKNEYLPGLSALEPGVWFFLDRFAEMVPSMPVNVGGHPPGLMLVIHVFSLDTAERLAALCIASAAACAPLTYLLARNLLGDEVRARLAGVLVVASPVILLYGTTSADAVYAAAGLVAANVLLARRRRWRVLGFFVFALATLGTWALLAIGAWAAIVTWRREGLGPAVVLAAGCGVAVVAVNAVLALAYGYDPIGTLVATEGLYRNSVASVRPYWFWALGSLVAWAVMVGPPITGAWLVATLRARPEALALAAVVLIASVMGFTKAETERIWLPFSVLACLGAASVLPPGRLRPVLAVLALQALGVELLFDTIW</sequence>
<feature type="transmembrane region" description="Helical" evidence="1">
    <location>
        <begin position="335"/>
        <end position="360"/>
    </location>
</feature>
<keyword evidence="1" id="KW-1133">Transmembrane helix</keyword>